<dbReference type="SFLD" id="SFLDS00019">
    <property type="entry name" value="Glutathione_Transferase_(cytos"/>
    <property type="match status" value="1"/>
</dbReference>
<dbReference type="PROSITE" id="PS50405">
    <property type="entry name" value="GST_CTER"/>
    <property type="match status" value="1"/>
</dbReference>
<name>A0A8H4SPX7_9HYPO</name>
<dbReference type="InterPro" id="IPR036282">
    <property type="entry name" value="Glutathione-S-Trfase_C_sf"/>
</dbReference>
<organism evidence="9 10">
    <name type="scientific">Fusarium gaditjirri</name>
    <dbReference type="NCBI Taxonomy" id="282569"/>
    <lineage>
        <taxon>Eukaryota</taxon>
        <taxon>Fungi</taxon>
        <taxon>Dikarya</taxon>
        <taxon>Ascomycota</taxon>
        <taxon>Pezizomycotina</taxon>
        <taxon>Sordariomycetes</taxon>
        <taxon>Hypocreomycetidae</taxon>
        <taxon>Hypocreales</taxon>
        <taxon>Nectriaceae</taxon>
        <taxon>Fusarium</taxon>
        <taxon>Fusarium nisikadoi species complex</taxon>
    </lineage>
</organism>
<keyword evidence="4" id="KW-0285">Flavoprotein</keyword>
<dbReference type="Gene3D" id="1.20.1050.10">
    <property type="match status" value="2"/>
</dbReference>
<comment type="caution">
    <text evidence="9">The sequence shown here is derived from an EMBL/GenBank/DDBJ whole genome shotgun (WGS) entry which is preliminary data.</text>
</comment>
<feature type="domain" description="GST N-terminal" evidence="7">
    <location>
        <begin position="363"/>
        <end position="444"/>
    </location>
</feature>
<reference evidence="9" key="1">
    <citation type="journal article" date="2020" name="BMC Genomics">
        <title>Correction to: Identification and distribution of gene clusters required for synthesis of sphingolipid metabolism inhibitors in diverse species of the filamentous fungus Fusarium.</title>
        <authorList>
            <person name="Kim H.S."/>
            <person name="Lohmar J.M."/>
            <person name="Busman M."/>
            <person name="Brown D.W."/>
            <person name="Naumann T.A."/>
            <person name="Divon H.H."/>
            <person name="Lysoe E."/>
            <person name="Uhlig S."/>
            <person name="Proctor R.H."/>
        </authorList>
    </citation>
    <scope>NUCLEOTIDE SEQUENCE</scope>
    <source>
        <strain evidence="9">NRRL 45417</strain>
    </source>
</reference>
<dbReference type="Gene3D" id="3.50.50.60">
    <property type="entry name" value="FAD/NAD(P)-binding domain"/>
    <property type="match status" value="1"/>
</dbReference>
<dbReference type="GO" id="GO:0008115">
    <property type="term" value="F:sarcosine oxidase activity"/>
    <property type="evidence" value="ECO:0007669"/>
    <property type="project" value="TreeGrafter"/>
</dbReference>
<keyword evidence="6" id="KW-0560">Oxidoreductase</keyword>
<evidence type="ECO:0000313" key="10">
    <source>
        <dbReference type="Proteomes" id="UP000604273"/>
    </source>
</evidence>
<comment type="cofactor">
    <cofactor evidence="1">
        <name>FAD</name>
        <dbReference type="ChEBI" id="CHEBI:57692"/>
    </cofactor>
</comment>
<dbReference type="GO" id="GO:0050660">
    <property type="term" value="F:flavin adenine dinucleotide binding"/>
    <property type="evidence" value="ECO:0007669"/>
    <property type="project" value="InterPro"/>
</dbReference>
<dbReference type="InterPro" id="IPR040079">
    <property type="entry name" value="Glutathione_S-Trfase"/>
</dbReference>
<evidence type="ECO:0000256" key="1">
    <source>
        <dbReference type="ARBA" id="ARBA00001974"/>
    </source>
</evidence>
<dbReference type="SUPFAM" id="SSF52833">
    <property type="entry name" value="Thioredoxin-like"/>
    <property type="match status" value="1"/>
</dbReference>
<evidence type="ECO:0000256" key="3">
    <source>
        <dbReference type="ARBA" id="ARBA00010989"/>
    </source>
</evidence>
<evidence type="ECO:0008006" key="11">
    <source>
        <dbReference type="Google" id="ProtNLM"/>
    </source>
</evidence>
<dbReference type="SUPFAM" id="SSF54373">
    <property type="entry name" value="FAD-linked reductases, C-terminal domain"/>
    <property type="match status" value="1"/>
</dbReference>
<gene>
    <name evidence="9" type="ORF">FGADI_13325</name>
</gene>
<dbReference type="SUPFAM" id="SSF47616">
    <property type="entry name" value="GST C-terminal domain-like"/>
    <property type="match status" value="1"/>
</dbReference>
<feature type="domain" description="GST C-terminal" evidence="8">
    <location>
        <begin position="452"/>
        <end position="592"/>
    </location>
</feature>
<evidence type="ECO:0000256" key="4">
    <source>
        <dbReference type="ARBA" id="ARBA00022630"/>
    </source>
</evidence>
<dbReference type="Gene3D" id="3.30.9.10">
    <property type="entry name" value="D-Amino Acid Oxidase, subunit A, domain 2"/>
    <property type="match status" value="1"/>
</dbReference>
<dbReference type="Pfam" id="PF01266">
    <property type="entry name" value="DAO"/>
    <property type="match status" value="1"/>
</dbReference>
<dbReference type="OrthoDB" id="424974at2759"/>
<dbReference type="InterPro" id="IPR010987">
    <property type="entry name" value="Glutathione-S-Trfase_C-like"/>
</dbReference>
<dbReference type="Proteomes" id="UP000604273">
    <property type="component" value="Unassembled WGS sequence"/>
</dbReference>
<dbReference type="EMBL" id="JABFAI010000530">
    <property type="protein sequence ID" value="KAF4943567.1"/>
    <property type="molecule type" value="Genomic_DNA"/>
</dbReference>
<dbReference type="InterPro" id="IPR036188">
    <property type="entry name" value="FAD/NAD-bd_sf"/>
</dbReference>
<accession>A0A8H4SPX7</accession>
<dbReference type="SUPFAM" id="SSF51905">
    <property type="entry name" value="FAD/NAD(P)-binding domain"/>
    <property type="match status" value="1"/>
</dbReference>
<comment type="similarity">
    <text evidence="3">Belongs to the MSOX/MTOX family.</text>
</comment>
<dbReference type="InterPro" id="IPR004045">
    <property type="entry name" value="Glutathione_S-Trfase_N"/>
</dbReference>
<proteinExistence type="inferred from homology"/>
<reference evidence="9" key="2">
    <citation type="submission" date="2020-05" db="EMBL/GenBank/DDBJ databases">
        <authorList>
            <person name="Kim H.-S."/>
            <person name="Proctor R.H."/>
            <person name="Brown D.W."/>
        </authorList>
    </citation>
    <scope>NUCLEOTIDE SEQUENCE</scope>
    <source>
        <strain evidence="9">NRRL 45417</strain>
    </source>
</reference>
<evidence type="ECO:0000256" key="6">
    <source>
        <dbReference type="ARBA" id="ARBA00023002"/>
    </source>
</evidence>
<sequence length="606" mass="68257">MSNNNFQVAVVGLGALGSAAAYHAAIKGATVIGFEQYDFGNIYGSSHDTSRIVRTSYGSPDYVALARAAYKDWAELERRSGLQMLTITGGVVFFPKLAEDGASLNKFEKSMSTSEFMRSLDANRIPYEVLISQEVKKRWPSFDIASVAAMQYQARANGAVLKEKTRVDALVPDPNGNAMTIKTSRGQFYADKVVLACDAWTNKLITPLGTNIPLQIMQEQVTYYKPTDIVPFDDTKFPAGRDTSNNFMTPEERTFVPSDDLFNELSSFMGGLIPDKGQAIRTVTCQYAITPDRQFVISPLKNHPNVIVGLGGGHAFKFAPAIGRVLAELAIDGETKEDISNFGIPRFLSSIEPDKKKVLAVRIKIYHGPPGTGPNPWKVIIVLKELSLPWEFVWIPYSEINKEPYLSLNPNGRLPAMIDPNTNITLFESGAIVQYLIDQYDNKHLLSYPVDNLQEKWATNSWLMVQMSGQGPMFGQKMWFTYFHQKRNVETAISRYGEQSRRIMQVINDHLRKRRQELKLDIDSPVWLVGDRCTYGDLSFVPWNILLLTALFPDEELKPEEDYPEWFKWHQEMIARPAVAEALKERAHAMETMEDTAAAVLPQRED</sequence>
<evidence type="ECO:0000313" key="9">
    <source>
        <dbReference type="EMBL" id="KAF4943567.1"/>
    </source>
</evidence>
<dbReference type="InterPro" id="IPR045170">
    <property type="entry name" value="MTOX"/>
</dbReference>
<dbReference type="PROSITE" id="PS50404">
    <property type="entry name" value="GST_NTER"/>
    <property type="match status" value="1"/>
</dbReference>
<dbReference type="Pfam" id="PF00043">
    <property type="entry name" value="GST_C"/>
    <property type="match status" value="1"/>
</dbReference>
<dbReference type="InterPro" id="IPR006076">
    <property type="entry name" value="FAD-dep_OxRdtase"/>
</dbReference>
<keyword evidence="10" id="KW-1185">Reference proteome</keyword>
<dbReference type="AlphaFoldDB" id="A0A8H4SPX7"/>
<evidence type="ECO:0000259" key="8">
    <source>
        <dbReference type="PROSITE" id="PS50405"/>
    </source>
</evidence>
<dbReference type="SFLD" id="SFLDG00358">
    <property type="entry name" value="Main_(cytGST)"/>
    <property type="match status" value="1"/>
</dbReference>
<dbReference type="InterPro" id="IPR004046">
    <property type="entry name" value="GST_C"/>
</dbReference>
<evidence type="ECO:0000256" key="5">
    <source>
        <dbReference type="ARBA" id="ARBA00022827"/>
    </source>
</evidence>
<keyword evidence="5" id="KW-0274">FAD</keyword>
<dbReference type="PANTHER" id="PTHR10961:SF7">
    <property type="entry name" value="FAD DEPENDENT OXIDOREDUCTASE DOMAIN-CONTAINING PROTEIN"/>
    <property type="match status" value="1"/>
</dbReference>
<dbReference type="CDD" id="cd03048">
    <property type="entry name" value="GST_N_Ure2p_like"/>
    <property type="match status" value="1"/>
</dbReference>
<protein>
    <recommendedName>
        <fullName evidence="11">FAD dependent oxidoreductase</fullName>
    </recommendedName>
</protein>
<dbReference type="InterPro" id="IPR036249">
    <property type="entry name" value="Thioredoxin-like_sf"/>
</dbReference>
<dbReference type="PANTHER" id="PTHR10961">
    <property type="entry name" value="PEROXISOMAL SARCOSINE OXIDASE"/>
    <property type="match status" value="1"/>
</dbReference>
<dbReference type="Pfam" id="PF13417">
    <property type="entry name" value="GST_N_3"/>
    <property type="match status" value="1"/>
</dbReference>
<comment type="similarity">
    <text evidence="2">Belongs to the GST superfamily.</text>
</comment>
<evidence type="ECO:0000259" key="7">
    <source>
        <dbReference type="PROSITE" id="PS50404"/>
    </source>
</evidence>
<dbReference type="Gene3D" id="3.40.30.10">
    <property type="entry name" value="Glutaredoxin"/>
    <property type="match status" value="1"/>
</dbReference>
<evidence type="ECO:0000256" key="2">
    <source>
        <dbReference type="ARBA" id="ARBA00007409"/>
    </source>
</evidence>